<proteinExistence type="predicted"/>
<evidence type="ECO:0000313" key="2">
    <source>
        <dbReference type="Proteomes" id="UP000646827"/>
    </source>
</evidence>
<evidence type="ECO:0000313" key="1">
    <source>
        <dbReference type="EMBL" id="KAG2216981.1"/>
    </source>
</evidence>
<accession>A0A8H7VBE5</accession>
<comment type="caution">
    <text evidence="1">The sequence shown here is derived from an EMBL/GenBank/DDBJ whole genome shotgun (WGS) entry which is preliminary data.</text>
</comment>
<sequence>MIQFDSDDCSIVFALVKAHGLTYNNRMLGQGRDTCNAPVYFSRVNMSAKDAVLNLRKDETVVLLDRKIHEIDDQEGVSEETSAQIP</sequence>
<dbReference type="AlphaFoldDB" id="A0A8H7VBE5"/>
<gene>
    <name evidence="1" type="ORF">INT45_011887</name>
</gene>
<keyword evidence="2" id="KW-1185">Reference proteome</keyword>
<dbReference type="EMBL" id="JAEPRB010000340">
    <property type="protein sequence ID" value="KAG2216981.1"/>
    <property type="molecule type" value="Genomic_DNA"/>
</dbReference>
<organism evidence="1 2">
    <name type="scientific">Circinella minor</name>
    <dbReference type="NCBI Taxonomy" id="1195481"/>
    <lineage>
        <taxon>Eukaryota</taxon>
        <taxon>Fungi</taxon>
        <taxon>Fungi incertae sedis</taxon>
        <taxon>Mucoromycota</taxon>
        <taxon>Mucoromycotina</taxon>
        <taxon>Mucoromycetes</taxon>
        <taxon>Mucorales</taxon>
        <taxon>Lichtheimiaceae</taxon>
        <taxon>Circinella</taxon>
    </lineage>
</organism>
<protein>
    <submittedName>
        <fullName evidence="1">Uncharacterized protein</fullName>
    </submittedName>
</protein>
<reference evidence="1 2" key="1">
    <citation type="submission" date="2020-12" db="EMBL/GenBank/DDBJ databases">
        <title>Metabolic potential, ecology and presence of endohyphal bacteria is reflected in genomic diversity of Mucoromycotina.</title>
        <authorList>
            <person name="Muszewska A."/>
            <person name="Okrasinska A."/>
            <person name="Steczkiewicz K."/>
            <person name="Drgas O."/>
            <person name="Orlowska M."/>
            <person name="Perlinska-Lenart U."/>
            <person name="Aleksandrzak-Piekarczyk T."/>
            <person name="Szatraj K."/>
            <person name="Zielenkiewicz U."/>
            <person name="Pilsyk S."/>
            <person name="Malc E."/>
            <person name="Mieczkowski P."/>
            <person name="Kruszewska J.S."/>
            <person name="Biernat P."/>
            <person name="Pawlowska J."/>
        </authorList>
    </citation>
    <scope>NUCLEOTIDE SEQUENCE [LARGE SCALE GENOMIC DNA]</scope>
    <source>
        <strain evidence="1 2">CBS 142.35</strain>
    </source>
</reference>
<name>A0A8H7VBE5_9FUNG</name>
<dbReference type="Proteomes" id="UP000646827">
    <property type="component" value="Unassembled WGS sequence"/>
</dbReference>